<evidence type="ECO:0000313" key="5">
    <source>
        <dbReference type="Proteomes" id="UP000051439"/>
    </source>
</evidence>
<sequence length="215" mass="24029">MVNRNIKALFNESIDQSNLSTKQQAVLKASLELFSEQGFDRTSTKDIADRAAVSEGTVYKQFKTKEGILAAILDPFIHKVLPKAVTEFMVDMSENASPDIDAFLTYVIRNRMQFAMDNRLQIRILLQEATRNSSLLNFVGSEIGNIINSPLGDSLRKYQTTGQLVKWPLARIIQYIFATVLSYVLPKVLDGGDLDVEQASHETVTFILDGLKPQG</sequence>
<keyword evidence="1 2" id="KW-0238">DNA-binding</keyword>
<dbReference type="InterPro" id="IPR001647">
    <property type="entry name" value="HTH_TetR"/>
</dbReference>
<comment type="caution">
    <text evidence="4">The sequence shown here is derived from an EMBL/GenBank/DDBJ whole genome shotgun (WGS) entry which is preliminary data.</text>
</comment>
<dbReference type="AlphaFoldDB" id="A0A0R1NSF6"/>
<protein>
    <submittedName>
        <fullName evidence="4">Transcriptional regulator, TetR family</fullName>
    </submittedName>
</protein>
<feature type="domain" description="HTH tetR-type" evidence="3">
    <location>
        <begin position="20"/>
        <end position="80"/>
    </location>
</feature>
<dbReference type="PROSITE" id="PS50977">
    <property type="entry name" value="HTH_TETR_2"/>
    <property type="match status" value="1"/>
</dbReference>
<dbReference type="InterPro" id="IPR050109">
    <property type="entry name" value="HTH-type_TetR-like_transc_reg"/>
</dbReference>
<dbReference type="InterPro" id="IPR036271">
    <property type="entry name" value="Tet_transcr_reg_TetR-rel_C_sf"/>
</dbReference>
<evidence type="ECO:0000313" key="4">
    <source>
        <dbReference type="EMBL" id="KRL23041.1"/>
    </source>
</evidence>
<reference evidence="4 5" key="1">
    <citation type="journal article" date="2015" name="Genome Announc.">
        <title>Expanding the biotechnology potential of lactobacilli through comparative genomics of 213 strains and associated genera.</title>
        <authorList>
            <person name="Sun Z."/>
            <person name="Harris H.M."/>
            <person name="McCann A."/>
            <person name="Guo C."/>
            <person name="Argimon S."/>
            <person name="Zhang W."/>
            <person name="Yang X."/>
            <person name="Jeffery I.B."/>
            <person name="Cooney J.C."/>
            <person name="Kagawa T.F."/>
            <person name="Liu W."/>
            <person name="Song Y."/>
            <person name="Salvetti E."/>
            <person name="Wrobel A."/>
            <person name="Rasinkangas P."/>
            <person name="Parkhill J."/>
            <person name="Rea M.C."/>
            <person name="O'Sullivan O."/>
            <person name="Ritari J."/>
            <person name="Douillard F.P."/>
            <person name="Paul Ross R."/>
            <person name="Yang R."/>
            <person name="Briner A.E."/>
            <person name="Felis G.E."/>
            <person name="de Vos W.M."/>
            <person name="Barrangou R."/>
            <person name="Klaenhammer T.R."/>
            <person name="Caufield P.W."/>
            <person name="Cui Y."/>
            <person name="Zhang H."/>
            <person name="O'Toole P.W."/>
        </authorList>
    </citation>
    <scope>NUCLEOTIDE SEQUENCE [LARGE SCALE GENOMIC DNA]</scope>
    <source>
        <strain evidence="4 5">DSM 19906</strain>
    </source>
</reference>
<accession>A0A0R1NSF6</accession>
<dbReference type="Gene3D" id="1.10.357.10">
    <property type="entry name" value="Tetracycline Repressor, domain 2"/>
    <property type="match status" value="1"/>
</dbReference>
<dbReference type="EMBL" id="AZEB01000002">
    <property type="protein sequence ID" value="KRL23041.1"/>
    <property type="molecule type" value="Genomic_DNA"/>
</dbReference>
<dbReference type="PANTHER" id="PTHR30055">
    <property type="entry name" value="HTH-TYPE TRANSCRIPTIONAL REGULATOR RUTR"/>
    <property type="match status" value="1"/>
</dbReference>
<gene>
    <name evidence="4" type="ORF">FC98_GL001075</name>
</gene>
<dbReference type="GO" id="GO:0003677">
    <property type="term" value="F:DNA binding"/>
    <property type="evidence" value="ECO:0007669"/>
    <property type="project" value="UniProtKB-UniRule"/>
</dbReference>
<proteinExistence type="predicted"/>
<dbReference type="InterPro" id="IPR009057">
    <property type="entry name" value="Homeodomain-like_sf"/>
</dbReference>
<feature type="DNA-binding region" description="H-T-H motif" evidence="2">
    <location>
        <begin position="43"/>
        <end position="62"/>
    </location>
</feature>
<evidence type="ECO:0000256" key="1">
    <source>
        <dbReference type="ARBA" id="ARBA00023125"/>
    </source>
</evidence>
<evidence type="ECO:0000256" key="2">
    <source>
        <dbReference type="PROSITE-ProRule" id="PRU00335"/>
    </source>
</evidence>
<dbReference type="RefSeq" id="WP_008857838.1">
    <property type="nucleotide sequence ID" value="NZ_AZEB01000002.1"/>
</dbReference>
<keyword evidence="5" id="KW-1185">Reference proteome</keyword>
<name>A0A0R1NSF6_9LACO</name>
<evidence type="ECO:0000259" key="3">
    <source>
        <dbReference type="PROSITE" id="PS50977"/>
    </source>
</evidence>
<dbReference type="PANTHER" id="PTHR30055:SF222">
    <property type="entry name" value="REGULATORY PROTEIN"/>
    <property type="match status" value="1"/>
</dbReference>
<dbReference type="GO" id="GO:0006355">
    <property type="term" value="P:regulation of DNA-templated transcription"/>
    <property type="evidence" value="ECO:0007669"/>
    <property type="project" value="UniProtKB-ARBA"/>
</dbReference>
<organism evidence="4 5">
    <name type="scientific">Lentilactobacillus kisonensis DSM 19906 = JCM 15041</name>
    <dbReference type="NCBI Taxonomy" id="1423766"/>
    <lineage>
        <taxon>Bacteria</taxon>
        <taxon>Bacillati</taxon>
        <taxon>Bacillota</taxon>
        <taxon>Bacilli</taxon>
        <taxon>Lactobacillales</taxon>
        <taxon>Lactobacillaceae</taxon>
        <taxon>Lentilactobacillus</taxon>
    </lineage>
</organism>
<dbReference type="PRINTS" id="PR00455">
    <property type="entry name" value="HTHTETR"/>
</dbReference>
<dbReference type="Proteomes" id="UP000051439">
    <property type="component" value="Unassembled WGS sequence"/>
</dbReference>
<dbReference type="PATRIC" id="fig|1423766.4.peg.1108"/>
<dbReference type="SUPFAM" id="SSF48498">
    <property type="entry name" value="Tetracyclin repressor-like, C-terminal domain"/>
    <property type="match status" value="1"/>
</dbReference>
<dbReference type="Pfam" id="PF00440">
    <property type="entry name" value="TetR_N"/>
    <property type="match status" value="1"/>
</dbReference>
<dbReference type="SUPFAM" id="SSF46689">
    <property type="entry name" value="Homeodomain-like"/>
    <property type="match status" value="1"/>
</dbReference>